<evidence type="ECO:0000259" key="1">
    <source>
        <dbReference type="Pfam" id="PF13229"/>
    </source>
</evidence>
<dbReference type="InterPro" id="IPR006626">
    <property type="entry name" value="PbH1"/>
</dbReference>
<gene>
    <name evidence="2" type="ORF">F9802_05620</name>
</gene>
<dbReference type="SMART" id="SM00710">
    <property type="entry name" value="PbH1"/>
    <property type="match status" value="9"/>
</dbReference>
<reference evidence="2 3" key="1">
    <citation type="submission" date="2019-10" db="EMBL/GenBank/DDBJ databases">
        <title>Bacillus aerolatum sp. nov., isolated from bioaerosol of sport playgrounds.</title>
        <authorList>
            <person name="Chen P."/>
            <person name="Zhang G."/>
        </authorList>
    </citation>
    <scope>NUCLEOTIDE SEQUENCE [LARGE SCALE GENOMIC DNA]</scope>
    <source>
        <strain evidence="2 3">CX253</strain>
    </source>
</reference>
<evidence type="ECO:0000313" key="3">
    <source>
        <dbReference type="Proteomes" id="UP000429595"/>
    </source>
</evidence>
<dbReference type="InterPro" id="IPR012334">
    <property type="entry name" value="Pectin_lyas_fold"/>
</dbReference>
<name>A0A6I1FMT2_9BACI</name>
<protein>
    <submittedName>
        <fullName evidence="2">Right-handed parallel beta-helix repeat-containing protein</fullName>
    </submittedName>
</protein>
<sequence>MTIMVVLFMSWALSPDKLPKLAAKVHNEAESLMKSPVYELELSRWGVYNDGTHPLETTKGINAALKWAKENKYKTFKIPNGTYLIAKGTKQADPEARINMVSDMDLLLSEKTILQKETNEFEVYSVLYLGPDVKNVKVKGGVYRGDRGTHDYSKKGPDTGGTHEWGSGVEVVGAEDVVIDGVKLEKFTGDGIIVTGTTVTGSSISEKSLEMGGIDDKGKPVSAKGKIRTNSREVTHFDNTAYKTYRNIHFWLPEGISSGSKVDVYYYRKGGSFIKADKQVRFYSGESVIPNDADYFRAVFEAPSTKDVKVSRMTVDMSRNVTIKNSDIGYNRRQGISLVGSEGVKIMNNHIHHTNGTAPQSGIDIEPGFFPGKNTVIKDNRFTDNKIQIVLAYGENVTIEGNQFEQSLKGTAGVHAHKGFRGKVVVKENTFNGSSLTLYSKNAIVDHNEVINSEVKLLGKNISFSNATLTDASLSIGSEKGQKIKNVAIQHNGVRPGVLYIWDKPVRLKDVTIKAKTRDKGLIFGTGNSQSVYDRLVVEDSHRKGTVLPAGTYNDCSFKAGGLGINREGKYVLNKCVIKDQSSLVSVNSLYGKPDVTIKNSLLEVKENIGYGAAIYIQGADKFKLLNSTVLAKNNIENTPLIKIGPYGYPKRAKVFGVTIKGNEIHAKTLIPAVDTSSAGTDAPAYQIEDNTLYNAILELTSKDIKIDNNLIQN</sequence>
<dbReference type="Gene3D" id="2.160.20.10">
    <property type="entry name" value="Single-stranded right-handed beta-helix, Pectin lyase-like"/>
    <property type="match status" value="2"/>
</dbReference>
<dbReference type="Pfam" id="PF13229">
    <property type="entry name" value="Beta_helix"/>
    <property type="match status" value="1"/>
</dbReference>
<dbReference type="EMBL" id="WEIO01000002">
    <property type="protein sequence ID" value="KAB7708313.1"/>
    <property type="molecule type" value="Genomic_DNA"/>
</dbReference>
<accession>A0A6I1FMT2</accession>
<dbReference type="AlphaFoldDB" id="A0A6I1FMT2"/>
<dbReference type="InterPro" id="IPR039448">
    <property type="entry name" value="Beta_helix"/>
</dbReference>
<dbReference type="InterPro" id="IPR011050">
    <property type="entry name" value="Pectin_lyase_fold/virulence"/>
</dbReference>
<keyword evidence="3" id="KW-1185">Reference proteome</keyword>
<dbReference type="Proteomes" id="UP000429595">
    <property type="component" value="Unassembled WGS sequence"/>
</dbReference>
<organism evidence="2 3">
    <name type="scientific">Bacillus aerolatus</name>
    <dbReference type="NCBI Taxonomy" id="2653354"/>
    <lineage>
        <taxon>Bacteria</taxon>
        <taxon>Bacillati</taxon>
        <taxon>Bacillota</taxon>
        <taxon>Bacilli</taxon>
        <taxon>Bacillales</taxon>
        <taxon>Bacillaceae</taxon>
        <taxon>Bacillus</taxon>
    </lineage>
</organism>
<feature type="domain" description="Right handed beta helix" evidence="1">
    <location>
        <begin position="315"/>
        <end position="404"/>
    </location>
</feature>
<evidence type="ECO:0000313" key="2">
    <source>
        <dbReference type="EMBL" id="KAB7708313.1"/>
    </source>
</evidence>
<proteinExistence type="predicted"/>
<comment type="caution">
    <text evidence="2">The sequence shown here is derived from an EMBL/GenBank/DDBJ whole genome shotgun (WGS) entry which is preliminary data.</text>
</comment>
<dbReference type="SUPFAM" id="SSF51126">
    <property type="entry name" value="Pectin lyase-like"/>
    <property type="match status" value="2"/>
</dbReference>